<protein>
    <submittedName>
        <fullName evidence="2">Ribonucleotide reduction protein NrdI</fullName>
    </submittedName>
</protein>
<dbReference type="PATRIC" id="fig|1231377.3.peg.792"/>
<dbReference type="RefSeq" id="WP_003135149.1">
    <property type="nucleotide sequence ID" value="NZ_AMQS01000008.1"/>
</dbReference>
<dbReference type="GO" id="GO:0016651">
    <property type="term" value="F:oxidoreductase activity, acting on NAD(P)H"/>
    <property type="evidence" value="ECO:0007669"/>
    <property type="project" value="UniProtKB-ARBA"/>
</dbReference>
<dbReference type="SUPFAM" id="SSF52218">
    <property type="entry name" value="Flavoproteins"/>
    <property type="match status" value="1"/>
</dbReference>
<evidence type="ECO:0000313" key="2">
    <source>
        <dbReference type="EMBL" id="EKF51926.1"/>
    </source>
</evidence>
<dbReference type="InterPro" id="IPR029039">
    <property type="entry name" value="Flavoprotein-like_sf"/>
</dbReference>
<gene>
    <name evidence="2" type="ORF">C426_0788</name>
</gene>
<dbReference type="NCBIfam" id="NF002714">
    <property type="entry name" value="PRK02551.1"/>
    <property type="match status" value="1"/>
</dbReference>
<dbReference type="PANTHER" id="PTHR37297:SF1">
    <property type="entry name" value="PROTEIN NRDI"/>
    <property type="match status" value="1"/>
</dbReference>
<comment type="caution">
    <text evidence="2">The sequence shown here is derived from an EMBL/GenBank/DDBJ whole genome shotgun (WGS) entry which is preliminary data.</text>
</comment>
<organism evidence="2 3">
    <name type="scientific">Lactococcus garvieae DCC43</name>
    <dbReference type="NCBI Taxonomy" id="1231377"/>
    <lineage>
        <taxon>Bacteria</taxon>
        <taxon>Bacillati</taxon>
        <taxon>Bacillota</taxon>
        <taxon>Bacilli</taxon>
        <taxon>Lactobacillales</taxon>
        <taxon>Streptococcaceae</taxon>
        <taxon>Lactococcus</taxon>
    </lineage>
</organism>
<dbReference type="InterPro" id="IPR008254">
    <property type="entry name" value="Flavodoxin/NO_synth"/>
</dbReference>
<evidence type="ECO:0000313" key="3">
    <source>
        <dbReference type="Proteomes" id="UP000006787"/>
    </source>
</evidence>
<dbReference type="PIRSF" id="PIRSF005087">
    <property type="entry name" value="NrdI"/>
    <property type="match status" value="1"/>
</dbReference>
<dbReference type="PANTHER" id="PTHR37297">
    <property type="entry name" value="PROTEIN NRDI"/>
    <property type="match status" value="1"/>
</dbReference>
<dbReference type="Proteomes" id="UP000006787">
    <property type="component" value="Unassembled WGS sequence"/>
</dbReference>
<evidence type="ECO:0000259" key="1">
    <source>
        <dbReference type="PROSITE" id="PS50902"/>
    </source>
</evidence>
<proteinExistence type="predicted"/>
<dbReference type="eggNOG" id="COG1780">
    <property type="taxonomic scope" value="Bacteria"/>
</dbReference>
<dbReference type="EMBL" id="AMQS01000008">
    <property type="protein sequence ID" value="EKF51926.1"/>
    <property type="molecule type" value="Genomic_DNA"/>
</dbReference>
<sequence length="151" mass="17280">MQTINIVYISLSGNTEYFINQLANHIEKIYGKYTQKINVKNLHKEGRDFPEMQDSYVAFLPSYLEGGNGIDNGYKEILTTPLKDFLSSNDNYKKCLGIIGSGNKNFNKQFCLTALQYSDEFGFPLLDTFELRGTEEDVERIAKNIIEKVNL</sequence>
<reference evidence="2 3" key="1">
    <citation type="journal article" date="2012" name="J. Bacteriol.">
        <title>Genome Sequence of the Bacteriocin-Producing Strain Lactococcus garvieae DCC43.</title>
        <authorList>
            <person name="Gabrielsen C."/>
            <person name="Brede D.A."/>
            <person name="Hernandez P.E."/>
            <person name="Nes I.F."/>
            <person name="Diep D.B."/>
        </authorList>
    </citation>
    <scope>NUCLEOTIDE SEQUENCE [LARGE SCALE GENOMIC DNA]</scope>
    <source>
        <strain evidence="2 3">DCC43</strain>
    </source>
</reference>
<dbReference type="GO" id="GO:0010181">
    <property type="term" value="F:FMN binding"/>
    <property type="evidence" value="ECO:0007669"/>
    <property type="project" value="InterPro"/>
</dbReference>
<feature type="domain" description="Flavodoxin-like" evidence="1">
    <location>
        <begin position="4"/>
        <end position="151"/>
    </location>
</feature>
<accession>K2PWW0</accession>
<dbReference type="PROSITE" id="PS50902">
    <property type="entry name" value="FLAVODOXIN_LIKE"/>
    <property type="match status" value="1"/>
</dbReference>
<dbReference type="InterPro" id="IPR004465">
    <property type="entry name" value="RNR_NrdI"/>
</dbReference>
<dbReference type="Gene3D" id="3.40.50.360">
    <property type="match status" value="1"/>
</dbReference>
<dbReference type="AlphaFoldDB" id="K2PWW0"/>
<dbReference type="Pfam" id="PF07972">
    <property type="entry name" value="Flavodoxin_NdrI"/>
    <property type="match status" value="1"/>
</dbReference>
<name>K2PWW0_9LACT</name>